<reference evidence="1" key="1">
    <citation type="journal article" date="2015" name="Nature">
        <title>Complex archaea that bridge the gap between prokaryotes and eukaryotes.</title>
        <authorList>
            <person name="Spang A."/>
            <person name="Saw J.H."/>
            <person name="Jorgensen S.L."/>
            <person name="Zaremba-Niedzwiedzka K."/>
            <person name="Martijn J."/>
            <person name="Lind A.E."/>
            <person name="van Eijk R."/>
            <person name="Schleper C."/>
            <person name="Guy L."/>
            <person name="Ettema T.J."/>
        </authorList>
    </citation>
    <scope>NUCLEOTIDE SEQUENCE</scope>
</reference>
<evidence type="ECO:0000313" key="1">
    <source>
        <dbReference type="EMBL" id="KKL22590.1"/>
    </source>
</evidence>
<name>A0A0F9BL68_9ZZZZ</name>
<dbReference type="EMBL" id="LAZR01037292">
    <property type="protein sequence ID" value="KKL22590.1"/>
    <property type="molecule type" value="Genomic_DNA"/>
</dbReference>
<protein>
    <submittedName>
        <fullName evidence="1">Uncharacterized protein</fullName>
    </submittedName>
</protein>
<accession>A0A0F9BL68</accession>
<gene>
    <name evidence="1" type="ORF">LCGC14_2433910</name>
</gene>
<sequence>MVVESNFHGGIGMVRGDKFSKRYRVTKVPTTVLISAAHLTFKNALSDLDAAAIVKKIISTSNSAGTGQIENAGAAGVGLIRFDLTDTDTLLFTADVKVFYDVQVTLDSGDIFTLESGITSAREQVTIAS</sequence>
<dbReference type="AlphaFoldDB" id="A0A0F9BL68"/>
<comment type="caution">
    <text evidence="1">The sequence shown here is derived from an EMBL/GenBank/DDBJ whole genome shotgun (WGS) entry which is preliminary data.</text>
</comment>
<proteinExistence type="predicted"/>
<organism evidence="1">
    <name type="scientific">marine sediment metagenome</name>
    <dbReference type="NCBI Taxonomy" id="412755"/>
    <lineage>
        <taxon>unclassified sequences</taxon>
        <taxon>metagenomes</taxon>
        <taxon>ecological metagenomes</taxon>
    </lineage>
</organism>